<name>A0A1E3KCT7_9TREE</name>
<comment type="caution">
    <text evidence="2">The sequence shown here is derived from an EMBL/GenBank/DDBJ whole genome shotgun (WGS) entry which is preliminary data.</text>
</comment>
<feature type="compositionally biased region" description="Low complexity" evidence="1">
    <location>
        <begin position="67"/>
        <end position="80"/>
    </location>
</feature>
<feature type="region of interest" description="Disordered" evidence="1">
    <location>
        <begin position="60"/>
        <end position="89"/>
    </location>
</feature>
<feature type="region of interest" description="Disordered" evidence="1">
    <location>
        <begin position="1"/>
        <end position="43"/>
    </location>
</feature>
<proteinExistence type="predicted"/>
<protein>
    <submittedName>
        <fullName evidence="2">Uncharacterized protein</fullName>
    </submittedName>
</protein>
<dbReference type="OrthoDB" id="2575858at2759"/>
<organism evidence="2 3">
    <name type="scientific">Cryptococcus amylolentus CBS 6273</name>
    <dbReference type="NCBI Taxonomy" id="1296118"/>
    <lineage>
        <taxon>Eukaryota</taxon>
        <taxon>Fungi</taxon>
        <taxon>Dikarya</taxon>
        <taxon>Basidiomycota</taxon>
        <taxon>Agaricomycotina</taxon>
        <taxon>Tremellomycetes</taxon>
        <taxon>Tremellales</taxon>
        <taxon>Cryptococcaceae</taxon>
        <taxon>Cryptococcus</taxon>
    </lineage>
</organism>
<dbReference type="EMBL" id="MEKH01000002">
    <property type="protein sequence ID" value="ODO10397.1"/>
    <property type="molecule type" value="Genomic_DNA"/>
</dbReference>
<sequence>MSNSSEIELSDIIEEQSSPSEDGSSSSPGSEVGASSSAAPPLTRQASFKTFMKSIKTQFTKLKKSKSAGSSSADPEVMEPVPEEERHSVSLYSERALEKAIDDVTREIQEDLAYQRLGKACFGEIGHLEFAHCFLPEVGTAPGAWGLSMSISPGWGGDNLVHIDPLEGIKFEKEEVRSWFAEGEKSEMAATGKRLATEGTKLVSNMKSYPDPLVSPMFEWGTMDERVEQYDWHGIGKSIEETLTLAGTIDGTIAANGGQREEGGFWGQGEQRNIWLQPITALTEDALSASLRWRSKDGFFDGTGKPDDIDIGSLVEGGLQAWRDIKGKKVVRD</sequence>
<evidence type="ECO:0000256" key="1">
    <source>
        <dbReference type="SAM" id="MobiDB-lite"/>
    </source>
</evidence>
<feature type="compositionally biased region" description="Low complexity" evidence="1">
    <location>
        <begin position="15"/>
        <end position="41"/>
    </location>
</feature>
<dbReference type="AlphaFoldDB" id="A0A1E3KCT7"/>
<evidence type="ECO:0000313" key="2">
    <source>
        <dbReference type="EMBL" id="ODO10397.1"/>
    </source>
</evidence>
<reference evidence="2 3" key="1">
    <citation type="submission" date="2016-06" db="EMBL/GenBank/DDBJ databases">
        <title>Evolution of pathogenesis and genome organization in the Tremellales.</title>
        <authorList>
            <person name="Cuomo C."/>
            <person name="Litvintseva A."/>
            <person name="Heitman J."/>
            <person name="Chen Y."/>
            <person name="Sun S."/>
            <person name="Springer D."/>
            <person name="Dromer F."/>
            <person name="Young S."/>
            <person name="Zeng Q."/>
            <person name="Chapman S."/>
            <person name="Gujja S."/>
            <person name="Saif S."/>
            <person name="Birren B."/>
        </authorList>
    </citation>
    <scope>NUCLEOTIDE SEQUENCE [LARGE SCALE GENOMIC DNA]</scope>
    <source>
        <strain evidence="2 3">CBS 6273</strain>
    </source>
</reference>
<evidence type="ECO:0000313" key="3">
    <source>
        <dbReference type="Proteomes" id="UP000095149"/>
    </source>
</evidence>
<gene>
    <name evidence="2" type="ORF">I350_00992</name>
</gene>
<dbReference type="Proteomes" id="UP000095149">
    <property type="component" value="Unassembled WGS sequence"/>
</dbReference>
<accession>A0A1E3KCT7</accession>